<dbReference type="InterPro" id="IPR013766">
    <property type="entry name" value="Thioredoxin_domain"/>
</dbReference>
<dbReference type="SUPFAM" id="SSF52833">
    <property type="entry name" value="Thioredoxin-like"/>
    <property type="match status" value="1"/>
</dbReference>
<dbReference type="EMBL" id="JADZSC010000001">
    <property type="protein sequence ID" value="MBH0229409.1"/>
    <property type="molecule type" value="Genomic_DNA"/>
</dbReference>
<dbReference type="AlphaFoldDB" id="A0A931MUL6"/>
<dbReference type="Pfam" id="PF00578">
    <property type="entry name" value="AhpC-TSA"/>
    <property type="match status" value="1"/>
</dbReference>
<name>A0A931MUL6_9BACI</name>
<keyword evidence="1" id="KW-1015">Disulfide bond</keyword>
<comment type="caution">
    <text evidence="4">The sequence shown here is derived from an EMBL/GenBank/DDBJ whole genome shotgun (WGS) entry which is preliminary data.</text>
</comment>
<sequence length="202" mass="22524">MVKKILAGVLLLSLLAVAVYSLLDEKKSESTEADNEAEIQQEQDTSSSKGAGMVSPNAPEGLKVGEKAPDFTLETLNGETVKLSELKGKKVFINFWATWCPPCREEMPEMEKFHQEYGDEVEVLAINSTGAEKNIEKVESYVQEGGYTFPILLDPDLEMNQIYQAISIPTTYFIGTDGVIQQPRKVGPMTYDFMVEMKEKLN</sequence>
<dbReference type="CDD" id="cd02966">
    <property type="entry name" value="TlpA_like_family"/>
    <property type="match status" value="1"/>
</dbReference>
<dbReference type="InterPro" id="IPR050553">
    <property type="entry name" value="Thioredoxin_ResA/DsbE_sf"/>
</dbReference>
<organism evidence="4 5">
    <name type="scientific">Halobacillus yeomjeoni</name>
    <dbReference type="NCBI Taxonomy" id="311194"/>
    <lineage>
        <taxon>Bacteria</taxon>
        <taxon>Bacillati</taxon>
        <taxon>Bacillota</taxon>
        <taxon>Bacilli</taxon>
        <taxon>Bacillales</taxon>
        <taxon>Bacillaceae</taxon>
        <taxon>Halobacillus</taxon>
    </lineage>
</organism>
<dbReference type="InterPro" id="IPR036249">
    <property type="entry name" value="Thioredoxin-like_sf"/>
</dbReference>
<dbReference type="GO" id="GO:0016209">
    <property type="term" value="F:antioxidant activity"/>
    <property type="evidence" value="ECO:0007669"/>
    <property type="project" value="InterPro"/>
</dbReference>
<feature type="compositionally biased region" description="Acidic residues" evidence="2">
    <location>
        <begin position="31"/>
        <end position="41"/>
    </location>
</feature>
<dbReference type="InterPro" id="IPR000866">
    <property type="entry name" value="AhpC/TSA"/>
</dbReference>
<evidence type="ECO:0000313" key="4">
    <source>
        <dbReference type="EMBL" id="MBH0229409.1"/>
    </source>
</evidence>
<protein>
    <submittedName>
        <fullName evidence="4">TlpA family protein disulfide reductase</fullName>
    </submittedName>
</protein>
<dbReference type="PROSITE" id="PS51352">
    <property type="entry name" value="THIOREDOXIN_2"/>
    <property type="match status" value="1"/>
</dbReference>
<dbReference type="Proteomes" id="UP000614490">
    <property type="component" value="Unassembled WGS sequence"/>
</dbReference>
<evidence type="ECO:0000259" key="3">
    <source>
        <dbReference type="PROSITE" id="PS51352"/>
    </source>
</evidence>
<dbReference type="RefSeq" id="WP_197316022.1">
    <property type="nucleotide sequence ID" value="NZ_JADZSC010000001.1"/>
</dbReference>
<gene>
    <name evidence="4" type="ORF">H0267_04195</name>
</gene>
<keyword evidence="5" id="KW-1185">Reference proteome</keyword>
<dbReference type="PANTHER" id="PTHR42852:SF1">
    <property type="entry name" value="THIOREDOXIN-LIKE PROTEIN YNEN"/>
    <property type="match status" value="1"/>
</dbReference>
<dbReference type="PROSITE" id="PS00194">
    <property type="entry name" value="THIOREDOXIN_1"/>
    <property type="match status" value="1"/>
</dbReference>
<accession>A0A931MUL6</accession>
<reference evidence="4 5" key="1">
    <citation type="journal article" date="2005" name="Int. J. Syst. Evol. Microbiol.">
        <title>Halobacillus yeomjeoni sp. nov., isolated from a marine solar saltern in Korea.</title>
        <authorList>
            <person name="Yoon J.H."/>
            <person name="Kang S.J."/>
            <person name="Lee C.H."/>
            <person name="Oh H.W."/>
            <person name="Oh T.K."/>
        </authorList>
    </citation>
    <scope>NUCLEOTIDE SEQUENCE [LARGE SCALE GENOMIC DNA]</scope>
    <source>
        <strain evidence="4 5">KCTC 3957</strain>
    </source>
</reference>
<feature type="domain" description="Thioredoxin" evidence="3">
    <location>
        <begin position="62"/>
        <end position="202"/>
    </location>
</feature>
<dbReference type="Gene3D" id="3.40.30.10">
    <property type="entry name" value="Glutaredoxin"/>
    <property type="match status" value="1"/>
</dbReference>
<evidence type="ECO:0000313" key="5">
    <source>
        <dbReference type="Proteomes" id="UP000614490"/>
    </source>
</evidence>
<dbReference type="PANTHER" id="PTHR42852">
    <property type="entry name" value="THIOL:DISULFIDE INTERCHANGE PROTEIN DSBE"/>
    <property type="match status" value="1"/>
</dbReference>
<feature type="region of interest" description="Disordered" evidence="2">
    <location>
        <begin position="30"/>
        <end position="64"/>
    </location>
</feature>
<dbReference type="GO" id="GO:0016491">
    <property type="term" value="F:oxidoreductase activity"/>
    <property type="evidence" value="ECO:0007669"/>
    <property type="project" value="InterPro"/>
</dbReference>
<evidence type="ECO:0000256" key="1">
    <source>
        <dbReference type="ARBA" id="ARBA00023157"/>
    </source>
</evidence>
<proteinExistence type="predicted"/>
<dbReference type="InterPro" id="IPR017937">
    <property type="entry name" value="Thioredoxin_CS"/>
</dbReference>
<evidence type="ECO:0000256" key="2">
    <source>
        <dbReference type="SAM" id="MobiDB-lite"/>
    </source>
</evidence>